<keyword evidence="1" id="KW-0862">Zinc</keyword>
<feature type="region of interest" description="Disordered" evidence="2">
    <location>
        <begin position="96"/>
        <end position="115"/>
    </location>
</feature>
<evidence type="ECO:0000259" key="3">
    <source>
        <dbReference type="PROSITE" id="PS50157"/>
    </source>
</evidence>
<accession>A0A4V6TAV7</accession>
<feature type="compositionally biased region" description="Basic and acidic residues" evidence="2">
    <location>
        <begin position="156"/>
        <end position="174"/>
    </location>
</feature>
<dbReference type="InterPro" id="IPR013087">
    <property type="entry name" value="Znf_C2H2_type"/>
</dbReference>
<sequence>MKLRHMHATKIYKMTDNYSTMASEDETYCTICGAGFTQVRALEFHQSAHDVRFMPFKLDRLAQLTKDYDNRGEINWHEGQICVTRTAAIEISRAHKQASQVTAPNETLQGSPTSAATEYEYPAIMTTSRAEALTELKIETLPISRNVDNANMNHSSENRQRRERAESPRDEDRLFVTPDPEDPHRYTYAQQEVIESAEHVPQNHDTNESNTETTQDQSSNVQKTLNMAQLLALPAGPIAAPIAYPVIARTTRGYVAMTQQEVDNQGGVFRKATYQCLHAECDNKKGKGYASEVSRSEHWDRQHERGYDQYKGGMTVGETMV</sequence>
<feature type="region of interest" description="Disordered" evidence="2">
    <location>
        <begin position="199"/>
        <end position="221"/>
    </location>
</feature>
<dbReference type="Proteomes" id="UP000304928">
    <property type="component" value="Unassembled WGS sequence"/>
</dbReference>
<name>A0A4V6TAV7_AURPU</name>
<comment type="caution">
    <text evidence="4">The sequence shown here is derived from an EMBL/GenBank/DDBJ whole genome shotgun (WGS) entry which is preliminary data.</text>
</comment>
<keyword evidence="1" id="KW-0863">Zinc-finger</keyword>
<reference evidence="4 5" key="1">
    <citation type="submission" date="2018-10" db="EMBL/GenBank/DDBJ databases">
        <title>Fifty Aureobasidium pullulans genomes reveal a recombining polyextremotolerant generalist.</title>
        <authorList>
            <person name="Gostincar C."/>
            <person name="Turk M."/>
            <person name="Zajc J."/>
            <person name="Gunde-Cimerman N."/>
        </authorList>
    </citation>
    <scope>NUCLEOTIDE SEQUENCE [LARGE SCALE GENOMIC DNA]</scope>
    <source>
        <strain evidence="4 5">EXF-10507</strain>
    </source>
</reference>
<feature type="compositionally biased region" description="Polar residues" evidence="2">
    <location>
        <begin position="97"/>
        <end position="115"/>
    </location>
</feature>
<feature type="region of interest" description="Disordered" evidence="2">
    <location>
        <begin position="147"/>
        <end position="184"/>
    </location>
</feature>
<dbReference type="GO" id="GO:0008270">
    <property type="term" value="F:zinc ion binding"/>
    <property type="evidence" value="ECO:0007669"/>
    <property type="project" value="UniProtKB-KW"/>
</dbReference>
<gene>
    <name evidence="4" type="ORF">D6D15_07279</name>
</gene>
<protein>
    <recommendedName>
        <fullName evidence="3">C2H2-type domain-containing protein</fullName>
    </recommendedName>
</protein>
<dbReference type="EMBL" id="QZAR01000146">
    <property type="protein sequence ID" value="THW86607.1"/>
    <property type="molecule type" value="Genomic_DNA"/>
</dbReference>
<dbReference type="PROSITE" id="PS50157">
    <property type="entry name" value="ZINC_FINGER_C2H2_2"/>
    <property type="match status" value="1"/>
</dbReference>
<feature type="domain" description="C2H2-type" evidence="3">
    <location>
        <begin position="27"/>
        <end position="49"/>
    </location>
</feature>
<keyword evidence="1" id="KW-0479">Metal-binding</keyword>
<dbReference type="AlphaFoldDB" id="A0A4V6TAV7"/>
<feature type="compositionally biased region" description="Polar residues" evidence="2">
    <location>
        <begin position="208"/>
        <end position="221"/>
    </location>
</feature>
<organism evidence="4 5">
    <name type="scientific">Aureobasidium pullulans</name>
    <name type="common">Black yeast</name>
    <name type="synonym">Pullularia pullulans</name>
    <dbReference type="NCBI Taxonomy" id="5580"/>
    <lineage>
        <taxon>Eukaryota</taxon>
        <taxon>Fungi</taxon>
        <taxon>Dikarya</taxon>
        <taxon>Ascomycota</taxon>
        <taxon>Pezizomycotina</taxon>
        <taxon>Dothideomycetes</taxon>
        <taxon>Dothideomycetidae</taxon>
        <taxon>Dothideales</taxon>
        <taxon>Saccotheciaceae</taxon>
        <taxon>Aureobasidium</taxon>
    </lineage>
</organism>
<evidence type="ECO:0000313" key="5">
    <source>
        <dbReference type="Proteomes" id="UP000304928"/>
    </source>
</evidence>
<dbReference type="PROSITE" id="PS00028">
    <property type="entry name" value="ZINC_FINGER_C2H2_1"/>
    <property type="match status" value="1"/>
</dbReference>
<evidence type="ECO:0000313" key="4">
    <source>
        <dbReference type="EMBL" id="THW86607.1"/>
    </source>
</evidence>
<proteinExistence type="predicted"/>
<evidence type="ECO:0000256" key="2">
    <source>
        <dbReference type="SAM" id="MobiDB-lite"/>
    </source>
</evidence>
<evidence type="ECO:0000256" key="1">
    <source>
        <dbReference type="PROSITE-ProRule" id="PRU00042"/>
    </source>
</evidence>